<accession>A0ABQ0BHJ8</accession>
<gene>
    <name evidence="3" type="ORF">K040078D81_50530</name>
</gene>
<evidence type="ECO:0000313" key="3">
    <source>
        <dbReference type="EMBL" id="GAA6410936.1"/>
    </source>
</evidence>
<dbReference type="PANTHER" id="PTHR46017:SF2">
    <property type="entry name" value="MANNOSYLGLYCERATE HYDROLASE"/>
    <property type="match status" value="1"/>
</dbReference>
<evidence type="ECO:0000259" key="1">
    <source>
        <dbReference type="Pfam" id="PF01074"/>
    </source>
</evidence>
<name>A0ABQ0BHJ8_9FIRM</name>
<evidence type="ECO:0000313" key="4">
    <source>
        <dbReference type="Proteomes" id="UP001600943"/>
    </source>
</evidence>
<dbReference type="InterPro" id="IPR000602">
    <property type="entry name" value="Glyco_hydro_38_N"/>
</dbReference>
<evidence type="ECO:0008006" key="5">
    <source>
        <dbReference type="Google" id="ProtNLM"/>
    </source>
</evidence>
<evidence type="ECO:0000259" key="2">
    <source>
        <dbReference type="Pfam" id="PF07748"/>
    </source>
</evidence>
<dbReference type="Pfam" id="PF01074">
    <property type="entry name" value="Glyco_hydro_38N"/>
    <property type="match status" value="1"/>
</dbReference>
<feature type="domain" description="Glycosyl hydrolase family 38 C-terminal" evidence="2">
    <location>
        <begin position="482"/>
        <end position="688"/>
    </location>
</feature>
<dbReference type="EMBL" id="BAABYW010000002">
    <property type="protein sequence ID" value="GAA6410936.1"/>
    <property type="molecule type" value="Genomic_DNA"/>
</dbReference>
<comment type="caution">
    <text evidence="3">The sequence shown here is derived from an EMBL/GenBank/DDBJ whole genome shotgun (WGS) entry which is preliminary data.</text>
</comment>
<dbReference type="SUPFAM" id="SSF88713">
    <property type="entry name" value="Glycoside hydrolase/deacetylase"/>
    <property type="match status" value="1"/>
</dbReference>
<dbReference type="InterPro" id="IPR027291">
    <property type="entry name" value="Glyco_hydro_38_N_sf"/>
</dbReference>
<organism evidence="3 4">
    <name type="scientific">Blautia hominis</name>
    <dbReference type="NCBI Taxonomy" id="2025493"/>
    <lineage>
        <taxon>Bacteria</taxon>
        <taxon>Bacillati</taxon>
        <taxon>Bacillota</taxon>
        <taxon>Clostridia</taxon>
        <taxon>Lachnospirales</taxon>
        <taxon>Lachnospiraceae</taxon>
        <taxon>Blautia</taxon>
    </lineage>
</organism>
<protein>
    <recommendedName>
        <fullName evidence="5">Glycoside hydrolase family 38 N-terminal domain-containing protein</fullName>
    </recommendedName>
</protein>
<dbReference type="InterPro" id="IPR011013">
    <property type="entry name" value="Gal_mutarotase_sf_dom"/>
</dbReference>
<feature type="domain" description="Glycoside hydrolase family 38 N-terminal" evidence="1">
    <location>
        <begin position="7"/>
        <end position="237"/>
    </location>
</feature>
<dbReference type="SUPFAM" id="SSF74650">
    <property type="entry name" value="Galactose mutarotase-like"/>
    <property type="match status" value="1"/>
</dbReference>
<keyword evidence="4" id="KW-1185">Reference proteome</keyword>
<dbReference type="InterPro" id="IPR011682">
    <property type="entry name" value="Glyco_hydro_38_C"/>
</dbReference>
<dbReference type="RefSeq" id="WP_390409611.1">
    <property type="nucleotide sequence ID" value="NZ_BAABYW010000002.1"/>
</dbReference>
<dbReference type="InterPro" id="IPR011330">
    <property type="entry name" value="Glyco_hydro/deAcase_b/a-brl"/>
</dbReference>
<proteinExistence type="predicted"/>
<dbReference type="Pfam" id="PF07748">
    <property type="entry name" value="Glyco_hydro_38C"/>
    <property type="match status" value="1"/>
</dbReference>
<dbReference type="Proteomes" id="UP001600943">
    <property type="component" value="Unassembled WGS sequence"/>
</dbReference>
<dbReference type="Gene3D" id="3.20.110.10">
    <property type="entry name" value="Glycoside hydrolase 38, N terminal domain"/>
    <property type="match status" value="1"/>
</dbReference>
<dbReference type="PANTHER" id="PTHR46017">
    <property type="entry name" value="ALPHA-MANNOSIDASE 2C1"/>
    <property type="match status" value="1"/>
</dbReference>
<reference evidence="3 4" key="1">
    <citation type="submission" date="2024-04" db="EMBL/GenBank/DDBJ databases">
        <title>Defined microbial consortia suppress multidrug-resistant proinflammatory Enterobacteriaceae via ecological control.</title>
        <authorList>
            <person name="Furuichi M."/>
            <person name="Kawaguchi T."/>
            <person name="Pust M."/>
            <person name="Yasuma K."/>
            <person name="Plichta D."/>
            <person name="Hasegawa N."/>
            <person name="Ohya T."/>
            <person name="Bhattarai S."/>
            <person name="Sasajima S."/>
            <person name="Aoto Y."/>
            <person name="Tuganbaev T."/>
            <person name="Yaginuma M."/>
            <person name="Ueda M."/>
            <person name="Okahashi N."/>
            <person name="Amafuji K."/>
            <person name="Kiridooshi Y."/>
            <person name="Sugita K."/>
            <person name="Strazar M."/>
            <person name="Skelly A."/>
            <person name="Suda W."/>
            <person name="Hattori M."/>
            <person name="Nakamoto N."/>
            <person name="Caballero S."/>
            <person name="Norman J."/>
            <person name="Olle B."/>
            <person name="Tanoue T."/>
            <person name="Arita M."/>
            <person name="Bucci V."/>
            <person name="Atarashi K."/>
            <person name="Xavier R."/>
            <person name="Honda K."/>
        </authorList>
    </citation>
    <scope>NUCLEOTIDE SEQUENCE [LARGE SCALE GENOMIC DNA]</scope>
    <source>
        <strain evidence="4">k04-0078-D8-1</strain>
    </source>
</reference>
<dbReference type="Gene3D" id="2.70.98.30">
    <property type="entry name" value="Golgi alpha-mannosidase II, domain 4"/>
    <property type="match status" value="1"/>
</dbReference>
<sequence>MQSRKKIYVTHSAHLDLFWMGSMEQCMSDGSKILNDAIENLGADQKKYFIIESVRFLEYYLDKYPEKTELVKSLLKTGQLEVGACYSDRLENHHDGESLVRNIQYGKKLLKKLTGHDTRIATHPDLPGLAEQTPQICEKAGVEYYIFARGYYDGGRFRWKALNESAVTAYSYPIHYTYYDFEELMENIPTVEKAIQSDKVLISCSAGDLGPYDTFINGEDKRVNLTKMLEDYNRGDHPYELVLGNAYDTLEKMPKVTLPCNFGESPCRWGTYGSATNVSSFHQDKELSARLCDAEKLLALCRLKGIDCTGLKISHPFKKTASSHAIRNYFDKKTEPSTLNEWIDFAWRLQVTTQDHNYGGIGGITSDFDRHVYKTCAMEIVDSIISFCTDRLAAKIGSSGDLVVFNTLNWNRSGKVFLQGDLSDSRAAVDPEGNCLPIVTTSEGSYFEASVPSMGYRRFQLINTSARNTAGNIEETEHEIIMENSYYKITVDKDLGAVTGILDKDMDKVLTGGSSIGMIDAFLDTSVDVHEVLYEKPLIGSTKDAVKTITYGENDLSAWVCVTTEICNSKVELTVTLSNLDKEITFTPVIYWTGMKDVQLRMHLGLDAGLESLYYGVPYGIQKFGHFMEGASPANPHDEITDALFAEYREIQGWFALEQNNSGVSISTNHSSFAFKKENEIEAVLIRTVQSCGDSDVTISNHGRQEFYFHLTSYCGVSVTEDDSFYKKSWSCQHPLYAASVTTSEPELPSSGNLLKVGEDGILSVLGEDNGTYTARFFSVSNAPGTISITTSQNPIPLTSVDLLGNVSDEDLSLLNGDIKTVTFSSEDI</sequence>